<accession>A0A644UFW8</accession>
<evidence type="ECO:0008006" key="2">
    <source>
        <dbReference type="Google" id="ProtNLM"/>
    </source>
</evidence>
<proteinExistence type="predicted"/>
<dbReference type="EMBL" id="VSSQ01000109">
    <property type="protein sequence ID" value="MPL77732.1"/>
    <property type="molecule type" value="Genomic_DNA"/>
</dbReference>
<gene>
    <name evidence="1" type="ORF">SDC9_23591</name>
</gene>
<name>A0A644UFW8_9ZZZZ</name>
<organism evidence="1">
    <name type="scientific">bioreactor metagenome</name>
    <dbReference type="NCBI Taxonomy" id="1076179"/>
    <lineage>
        <taxon>unclassified sequences</taxon>
        <taxon>metagenomes</taxon>
        <taxon>ecological metagenomes</taxon>
    </lineage>
</organism>
<comment type="caution">
    <text evidence="1">The sequence shown here is derived from an EMBL/GenBank/DDBJ whole genome shotgun (WGS) entry which is preliminary data.</text>
</comment>
<protein>
    <recommendedName>
        <fullName evidence="2">DUF5640 domain-containing protein</fullName>
    </recommendedName>
</protein>
<reference evidence="1" key="1">
    <citation type="submission" date="2019-08" db="EMBL/GenBank/DDBJ databases">
        <authorList>
            <person name="Kucharzyk K."/>
            <person name="Murdoch R.W."/>
            <person name="Higgins S."/>
            <person name="Loffler F."/>
        </authorList>
    </citation>
    <scope>NUCLEOTIDE SEQUENCE</scope>
</reference>
<dbReference type="AlphaFoldDB" id="A0A644UFW8"/>
<sequence>MKKILVIVTLVFLCAAVSFAAGCTYLDPVVGTWESSLGTTTFDLSGNGEGLITVMGFSDAITWKNLGDGVYTIGGTRYTLSENTLNGPIASFHKV</sequence>
<evidence type="ECO:0000313" key="1">
    <source>
        <dbReference type="EMBL" id="MPL77732.1"/>
    </source>
</evidence>
<dbReference type="PROSITE" id="PS51257">
    <property type="entry name" value="PROKAR_LIPOPROTEIN"/>
    <property type="match status" value="1"/>
</dbReference>